<dbReference type="Proteomes" id="UP001501166">
    <property type="component" value="Unassembled WGS sequence"/>
</dbReference>
<evidence type="ECO:0000313" key="3">
    <source>
        <dbReference type="Proteomes" id="UP001501166"/>
    </source>
</evidence>
<evidence type="ECO:0000256" key="1">
    <source>
        <dbReference type="SAM" id="Phobius"/>
    </source>
</evidence>
<dbReference type="EMBL" id="BAAACW010000167">
    <property type="protein sequence ID" value="GAA0372215.1"/>
    <property type="molecule type" value="Genomic_DNA"/>
</dbReference>
<feature type="transmembrane region" description="Helical" evidence="1">
    <location>
        <begin position="41"/>
        <end position="60"/>
    </location>
</feature>
<keyword evidence="1" id="KW-1133">Transmembrane helix</keyword>
<comment type="caution">
    <text evidence="2">The sequence shown here is derived from an EMBL/GenBank/DDBJ whole genome shotgun (WGS) entry which is preliminary data.</text>
</comment>
<sequence>MICGTLNISSDELLFTESDQERRQTEDSFSLDRQLIIKRRFISELILVILSFVTAFWLWLDIRVGSHYIRTLYIGLRESPIKMALLILAIIVYVNGLVVICNTLRKMDN</sequence>
<keyword evidence="1" id="KW-0472">Membrane</keyword>
<keyword evidence="1" id="KW-0812">Transmembrane</keyword>
<name>A0ABN0XT84_9LACT</name>
<proteinExistence type="predicted"/>
<organism evidence="2 3">
    <name type="scientific">Alkalibacterium iburiense</name>
    <dbReference type="NCBI Taxonomy" id="290589"/>
    <lineage>
        <taxon>Bacteria</taxon>
        <taxon>Bacillati</taxon>
        <taxon>Bacillota</taxon>
        <taxon>Bacilli</taxon>
        <taxon>Lactobacillales</taxon>
        <taxon>Carnobacteriaceae</taxon>
        <taxon>Alkalibacterium</taxon>
    </lineage>
</organism>
<evidence type="ECO:0000313" key="2">
    <source>
        <dbReference type="EMBL" id="GAA0372215.1"/>
    </source>
</evidence>
<keyword evidence="3" id="KW-1185">Reference proteome</keyword>
<reference evidence="2 3" key="1">
    <citation type="journal article" date="2019" name="Int. J. Syst. Evol. Microbiol.">
        <title>The Global Catalogue of Microorganisms (GCM) 10K type strain sequencing project: providing services to taxonomists for standard genome sequencing and annotation.</title>
        <authorList>
            <consortium name="The Broad Institute Genomics Platform"/>
            <consortium name="The Broad Institute Genome Sequencing Center for Infectious Disease"/>
            <person name="Wu L."/>
            <person name="Ma J."/>
        </authorList>
    </citation>
    <scope>NUCLEOTIDE SEQUENCE [LARGE SCALE GENOMIC DNA]</scope>
    <source>
        <strain evidence="2 3">JCM 12662</strain>
    </source>
</reference>
<protein>
    <submittedName>
        <fullName evidence="2">Uncharacterized protein</fullName>
    </submittedName>
</protein>
<gene>
    <name evidence="2" type="ORF">GCM10008932_24350</name>
</gene>
<accession>A0ABN0XT84</accession>
<feature type="transmembrane region" description="Helical" evidence="1">
    <location>
        <begin position="80"/>
        <end position="104"/>
    </location>
</feature>